<reference evidence="3 4" key="1">
    <citation type="submission" date="2020-08" db="EMBL/GenBank/DDBJ databases">
        <title>Sequencing the genomes of 1000 actinobacteria strains.</title>
        <authorList>
            <person name="Klenk H.-P."/>
        </authorList>
    </citation>
    <scope>NUCLEOTIDE SEQUENCE [LARGE SCALE GENOMIC DNA]</scope>
    <source>
        <strain evidence="3 4">DSM 43851</strain>
    </source>
</reference>
<protein>
    <submittedName>
        <fullName evidence="3">Uncharacterized protein</fullName>
    </submittedName>
</protein>
<dbReference type="RefSeq" id="WP_184861939.1">
    <property type="nucleotide sequence ID" value="NZ_BAAAWY010000095.1"/>
</dbReference>
<evidence type="ECO:0000256" key="1">
    <source>
        <dbReference type="SAM" id="MobiDB-lite"/>
    </source>
</evidence>
<feature type="chain" id="PRO_5031205057" evidence="2">
    <location>
        <begin position="27"/>
        <end position="100"/>
    </location>
</feature>
<evidence type="ECO:0000313" key="3">
    <source>
        <dbReference type="EMBL" id="MBB5891667.1"/>
    </source>
</evidence>
<keyword evidence="2" id="KW-0732">Signal</keyword>
<evidence type="ECO:0000256" key="2">
    <source>
        <dbReference type="SAM" id="SignalP"/>
    </source>
</evidence>
<gene>
    <name evidence="3" type="ORF">BJ998_002863</name>
</gene>
<dbReference type="EMBL" id="JACHIR010000001">
    <property type="protein sequence ID" value="MBB5891667.1"/>
    <property type="molecule type" value="Genomic_DNA"/>
</dbReference>
<feature type="compositionally biased region" description="Low complexity" evidence="1">
    <location>
        <begin position="48"/>
        <end position="84"/>
    </location>
</feature>
<feature type="signal peptide" evidence="2">
    <location>
        <begin position="1"/>
        <end position="26"/>
    </location>
</feature>
<name>A0A7W9NFQ7_9PSEU</name>
<dbReference type="AlphaFoldDB" id="A0A7W9NFQ7"/>
<evidence type="ECO:0000313" key="4">
    <source>
        <dbReference type="Proteomes" id="UP000585638"/>
    </source>
</evidence>
<sequence>MARKALVLTVTATGMPTIGTSTFAAAAPADKPLFHTPLVSNVNVPRQNVAPTGNVNVGNGNNADQGNVDSNGNSNDGSGNTVDGGNSGGVGNRRGMTFGA</sequence>
<keyword evidence="4" id="KW-1185">Reference proteome</keyword>
<organism evidence="3 4">
    <name type="scientific">Kutzneria kofuensis</name>
    <dbReference type="NCBI Taxonomy" id="103725"/>
    <lineage>
        <taxon>Bacteria</taxon>
        <taxon>Bacillati</taxon>
        <taxon>Actinomycetota</taxon>
        <taxon>Actinomycetes</taxon>
        <taxon>Pseudonocardiales</taxon>
        <taxon>Pseudonocardiaceae</taxon>
        <taxon>Kutzneria</taxon>
    </lineage>
</organism>
<accession>A0A7W9NFQ7</accession>
<dbReference type="Proteomes" id="UP000585638">
    <property type="component" value="Unassembled WGS sequence"/>
</dbReference>
<proteinExistence type="predicted"/>
<feature type="region of interest" description="Disordered" evidence="1">
    <location>
        <begin position="45"/>
        <end position="100"/>
    </location>
</feature>
<comment type="caution">
    <text evidence="3">The sequence shown here is derived from an EMBL/GenBank/DDBJ whole genome shotgun (WGS) entry which is preliminary data.</text>
</comment>